<evidence type="ECO:0000313" key="2">
    <source>
        <dbReference type="Proteomes" id="UP000288758"/>
    </source>
</evidence>
<dbReference type="EMBL" id="CP034669">
    <property type="protein sequence ID" value="QAT87017.1"/>
    <property type="molecule type" value="Genomic_DNA"/>
</dbReference>
<reference evidence="1 2" key="1">
    <citation type="submission" date="2018-12" db="EMBL/GenBank/DDBJ databases">
        <title>Complete Genome Sequence of the Corallopyronin A producing Myxobacterium Corallococcus coralloides B035.</title>
        <authorList>
            <person name="Bouhired S.M."/>
            <person name="Rupp O."/>
            <person name="Blom J."/>
            <person name="Schaeberle T.F."/>
            <person name="Kehraus S."/>
            <person name="Schiefer A."/>
            <person name="Pfarr K."/>
            <person name="Goesmann A."/>
            <person name="Hoerauf A."/>
            <person name="Koenig G.M."/>
        </authorList>
    </citation>
    <scope>NUCLEOTIDE SEQUENCE [LARGE SCALE GENOMIC DNA]</scope>
    <source>
        <strain evidence="1 2">B035</strain>
    </source>
</reference>
<protein>
    <recommendedName>
        <fullName evidence="3">Lipoprotein</fullName>
    </recommendedName>
</protein>
<dbReference type="RefSeq" id="WP_128798462.1">
    <property type="nucleotide sequence ID" value="NZ_CP034669.1"/>
</dbReference>
<organism evidence="1 2">
    <name type="scientific">Corallococcus coralloides</name>
    <name type="common">Myxococcus coralloides</name>
    <dbReference type="NCBI Taxonomy" id="184914"/>
    <lineage>
        <taxon>Bacteria</taxon>
        <taxon>Pseudomonadati</taxon>
        <taxon>Myxococcota</taxon>
        <taxon>Myxococcia</taxon>
        <taxon>Myxococcales</taxon>
        <taxon>Cystobacterineae</taxon>
        <taxon>Myxococcaceae</taxon>
        <taxon>Corallococcus</taxon>
    </lineage>
</organism>
<proteinExistence type="predicted"/>
<name>A0A410RYI9_CORCK</name>
<evidence type="ECO:0000313" key="1">
    <source>
        <dbReference type="EMBL" id="QAT87017.1"/>
    </source>
</evidence>
<gene>
    <name evidence="1" type="ORF">EJ065_5483</name>
</gene>
<dbReference type="Proteomes" id="UP000288758">
    <property type="component" value="Chromosome"/>
</dbReference>
<evidence type="ECO:0008006" key="3">
    <source>
        <dbReference type="Google" id="ProtNLM"/>
    </source>
</evidence>
<accession>A0A410RYI9</accession>
<dbReference type="PROSITE" id="PS51257">
    <property type="entry name" value="PROKAR_LIPOPROTEIN"/>
    <property type="match status" value="1"/>
</dbReference>
<sequence>MLIRLIPRLLLGWFVVSFACQFLPMRIQALLRALDVFGLIPRWMFFSPAFSSSDYHLLYREALCDGTLTQWREIPLAERRSLLGAVWNPERRHRKAVATAVARLVQQAQAPARRVPLPQAHGYAAILALITSRGGTPLTRAFQFAIAESHGYETRTPSRMVLVSELHPR</sequence>
<dbReference type="AlphaFoldDB" id="A0A410RYI9"/>